<keyword evidence="1" id="KW-0732">Signal</keyword>
<feature type="signal peptide" evidence="1">
    <location>
        <begin position="1"/>
        <end position="30"/>
    </location>
</feature>
<feature type="chain" id="PRO_5045103486" description="Tetratricopeptide repeat protein" evidence="1">
    <location>
        <begin position="31"/>
        <end position="285"/>
    </location>
</feature>
<dbReference type="RefSeq" id="WP_382166348.1">
    <property type="nucleotide sequence ID" value="NZ_JBHTBR010000002.1"/>
</dbReference>
<evidence type="ECO:0000313" key="2">
    <source>
        <dbReference type="EMBL" id="MFC7291154.1"/>
    </source>
</evidence>
<comment type="caution">
    <text evidence="2">The sequence shown here is derived from an EMBL/GenBank/DDBJ whole genome shotgun (WGS) entry which is preliminary data.</text>
</comment>
<sequence>MKKSLAHSAFCAVTCSAVFAIASITPSAHSQIPFGLEESHSNSANVQDIIVQGSGHDLHILIKLDVQPKTAAATLSADGVIVSVKDLYLQTTDIDPPTKPFVSHAVIKPGKSGESSQIIFTTIKLSSVETKIYRNAILISARTFDAIPEQAPAPSTKAKGTQPSSTPQALVNLMPASSLAEQFQLDSSACAQAQQVLKNEPWNLDIMADHALCLVSDNKLEDALQTIMQLESFMPNNWKAALARGEIYRRNGQASQASIQFAYALQYVENREDKQRISVWVSHHS</sequence>
<dbReference type="SUPFAM" id="SSF48452">
    <property type="entry name" value="TPR-like"/>
    <property type="match status" value="1"/>
</dbReference>
<name>A0ABW2IJM4_9PROT</name>
<dbReference type="Gene3D" id="1.25.40.10">
    <property type="entry name" value="Tetratricopeptide repeat domain"/>
    <property type="match status" value="1"/>
</dbReference>
<organism evidence="2 3">
    <name type="scientific">Hirschia litorea</name>
    <dbReference type="NCBI Taxonomy" id="1199156"/>
    <lineage>
        <taxon>Bacteria</taxon>
        <taxon>Pseudomonadati</taxon>
        <taxon>Pseudomonadota</taxon>
        <taxon>Alphaproteobacteria</taxon>
        <taxon>Hyphomonadales</taxon>
        <taxon>Hyphomonadaceae</taxon>
        <taxon>Hirschia</taxon>
    </lineage>
</organism>
<evidence type="ECO:0000313" key="3">
    <source>
        <dbReference type="Proteomes" id="UP001596492"/>
    </source>
</evidence>
<protein>
    <recommendedName>
        <fullName evidence="4">Tetratricopeptide repeat protein</fullName>
    </recommendedName>
</protein>
<accession>A0ABW2IJM4</accession>
<dbReference type="EMBL" id="JBHTBR010000002">
    <property type="protein sequence ID" value="MFC7291154.1"/>
    <property type="molecule type" value="Genomic_DNA"/>
</dbReference>
<evidence type="ECO:0000256" key="1">
    <source>
        <dbReference type="SAM" id="SignalP"/>
    </source>
</evidence>
<evidence type="ECO:0008006" key="4">
    <source>
        <dbReference type="Google" id="ProtNLM"/>
    </source>
</evidence>
<gene>
    <name evidence="2" type="ORF">ACFQS8_05965</name>
</gene>
<reference evidence="3" key="1">
    <citation type="journal article" date="2019" name="Int. J. Syst. Evol. Microbiol.">
        <title>The Global Catalogue of Microorganisms (GCM) 10K type strain sequencing project: providing services to taxonomists for standard genome sequencing and annotation.</title>
        <authorList>
            <consortium name="The Broad Institute Genomics Platform"/>
            <consortium name="The Broad Institute Genome Sequencing Center for Infectious Disease"/>
            <person name="Wu L."/>
            <person name="Ma J."/>
        </authorList>
    </citation>
    <scope>NUCLEOTIDE SEQUENCE [LARGE SCALE GENOMIC DNA]</scope>
    <source>
        <strain evidence="3">CCUG 51308</strain>
    </source>
</reference>
<keyword evidence="3" id="KW-1185">Reference proteome</keyword>
<dbReference type="InterPro" id="IPR011990">
    <property type="entry name" value="TPR-like_helical_dom_sf"/>
</dbReference>
<proteinExistence type="predicted"/>
<dbReference type="Proteomes" id="UP001596492">
    <property type="component" value="Unassembled WGS sequence"/>
</dbReference>